<dbReference type="EMBL" id="JBIBEG010000020">
    <property type="protein sequence ID" value="MFF5900888.1"/>
    <property type="molecule type" value="Genomic_DNA"/>
</dbReference>
<sequence>MRNRIATITGVLALVLALQLGGAAGSLAQPKGQPVAAVSPTDIDTQSIVSVSAAGLSVSKLVSISLDD</sequence>
<gene>
    <name evidence="2" type="ORF">ACFY8O_33910</name>
</gene>
<organism evidence="2 3">
    <name type="scientific">Streptomyces argenteolus</name>
    <dbReference type="NCBI Taxonomy" id="67274"/>
    <lineage>
        <taxon>Bacteria</taxon>
        <taxon>Bacillati</taxon>
        <taxon>Actinomycetota</taxon>
        <taxon>Actinomycetes</taxon>
        <taxon>Kitasatosporales</taxon>
        <taxon>Streptomycetaceae</taxon>
        <taxon>Streptomyces</taxon>
    </lineage>
</organism>
<keyword evidence="3" id="KW-1185">Reference proteome</keyword>
<evidence type="ECO:0000313" key="2">
    <source>
        <dbReference type="EMBL" id="MFF5900888.1"/>
    </source>
</evidence>
<feature type="chain" id="PRO_5046323601" evidence="1">
    <location>
        <begin position="29"/>
        <end position="68"/>
    </location>
</feature>
<reference evidence="2 3" key="1">
    <citation type="submission" date="2024-10" db="EMBL/GenBank/DDBJ databases">
        <title>The Natural Products Discovery Center: Release of the First 8490 Sequenced Strains for Exploring Actinobacteria Biosynthetic Diversity.</title>
        <authorList>
            <person name="Kalkreuter E."/>
            <person name="Kautsar S.A."/>
            <person name="Yang D."/>
            <person name="Bader C.D."/>
            <person name="Teijaro C.N."/>
            <person name="Fluegel L."/>
            <person name="Davis C.M."/>
            <person name="Simpson J.R."/>
            <person name="Lauterbach L."/>
            <person name="Steele A.D."/>
            <person name="Gui C."/>
            <person name="Meng S."/>
            <person name="Li G."/>
            <person name="Viehrig K."/>
            <person name="Ye F."/>
            <person name="Su P."/>
            <person name="Kiefer A.F."/>
            <person name="Nichols A."/>
            <person name="Cepeda A.J."/>
            <person name="Yan W."/>
            <person name="Fan B."/>
            <person name="Jiang Y."/>
            <person name="Adhikari A."/>
            <person name="Zheng C.-J."/>
            <person name="Schuster L."/>
            <person name="Cowan T.M."/>
            <person name="Smanski M.J."/>
            <person name="Chevrette M.G."/>
            <person name="De Carvalho L.P.S."/>
            <person name="Shen B."/>
        </authorList>
    </citation>
    <scope>NUCLEOTIDE SEQUENCE [LARGE SCALE GENOMIC DNA]</scope>
    <source>
        <strain evidence="2 3">NPDC012540</strain>
    </source>
</reference>
<dbReference type="RefSeq" id="WP_387909179.1">
    <property type="nucleotide sequence ID" value="NZ_JBIBEG010000020.1"/>
</dbReference>
<evidence type="ECO:0000256" key="1">
    <source>
        <dbReference type="SAM" id="SignalP"/>
    </source>
</evidence>
<name>A0ABW6XGQ8_9ACTN</name>
<protein>
    <submittedName>
        <fullName evidence="2">Uncharacterized protein</fullName>
    </submittedName>
</protein>
<evidence type="ECO:0000313" key="3">
    <source>
        <dbReference type="Proteomes" id="UP001602322"/>
    </source>
</evidence>
<proteinExistence type="predicted"/>
<comment type="caution">
    <text evidence="2">The sequence shown here is derived from an EMBL/GenBank/DDBJ whole genome shotgun (WGS) entry which is preliminary data.</text>
</comment>
<dbReference type="Proteomes" id="UP001602322">
    <property type="component" value="Unassembled WGS sequence"/>
</dbReference>
<feature type="signal peptide" evidence="1">
    <location>
        <begin position="1"/>
        <end position="28"/>
    </location>
</feature>
<keyword evidence="1" id="KW-0732">Signal</keyword>
<accession>A0ABW6XGQ8</accession>